<evidence type="ECO:0000256" key="5">
    <source>
        <dbReference type="ARBA" id="ARBA00022968"/>
    </source>
</evidence>
<dbReference type="GO" id="GO:0005789">
    <property type="term" value="C:endoplasmic reticulum membrane"/>
    <property type="evidence" value="ECO:0007669"/>
    <property type="project" value="UniProtKB-SubCell"/>
</dbReference>
<dbReference type="InterPro" id="IPR029244">
    <property type="entry name" value="FAM69_N"/>
</dbReference>
<dbReference type="OrthoDB" id="8543887at2759"/>
<evidence type="ECO:0000256" key="1">
    <source>
        <dbReference type="ARBA" id="ARBA00004648"/>
    </source>
</evidence>
<evidence type="ECO:0000313" key="12">
    <source>
        <dbReference type="Proteomes" id="UP000095300"/>
    </source>
</evidence>
<comment type="similarity">
    <text evidence="2">Belongs to the DIPK family.</text>
</comment>
<accession>A0A1I8PHR2</accession>
<dbReference type="AlphaFoldDB" id="A0A1I8PHR2"/>
<evidence type="ECO:0000256" key="8">
    <source>
        <dbReference type="ARBA" id="ARBA00023157"/>
    </source>
</evidence>
<protein>
    <recommendedName>
        <fullName evidence="10">FAM69 N-terminal domain-containing protein</fullName>
    </recommendedName>
</protein>
<evidence type="ECO:0000256" key="3">
    <source>
        <dbReference type="ARBA" id="ARBA00022692"/>
    </source>
</evidence>
<keyword evidence="5" id="KW-0735">Signal-anchor</keyword>
<dbReference type="InterPro" id="IPR022049">
    <property type="entry name" value="FAM69_kinase_dom"/>
</dbReference>
<gene>
    <name evidence="11" type="primary">106092764</name>
</gene>
<organism evidence="11 12">
    <name type="scientific">Stomoxys calcitrans</name>
    <name type="common">Stable fly</name>
    <name type="synonym">Conops calcitrans</name>
    <dbReference type="NCBI Taxonomy" id="35570"/>
    <lineage>
        <taxon>Eukaryota</taxon>
        <taxon>Metazoa</taxon>
        <taxon>Ecdysozoa</taxon>
        <taxon>Arthropoda</taxon>
        <taxon>Hexapoda</taxon>
        <taxon>Insecta</taxon>
        <taxon>Pterygota</taxon>
        <taxon>Neoptera</taxon>
        <taxon>Endopterygota</taxon>
        <taxon>Diptera</taxon>
        <taxon>Brachycera</taxon>
        <taxon>Muscomorpha</taxon>
        <taxon>Muscoidea</taxon>
        <taxon>Muscidae</taxon>
        <taxon>Stomoxys</taxon>
    </lineage>
</organism>
<evidence type="ECO:0000256" key="7">
    <source>
        <dbReference type="ARBA" id="ARBA00023136"/>
    </source>
</evidence>
<dbReference type="Pfam" id="PF12260">
    <property type="entry name" value="PIP49_C"/>
    <property type="match status" value="1"/>
</dbReference>
<keyword evidence="8" id="KW-1015">Disulfide bond</keyword>
<sequence>MLNAFKRRFRTILQRFLLLAILGAIFMLVVSYMNLEFCYKIMSQNSLTYMCKKYKNYEYSGSLCEELCANEQSFKSFKCPQADMGTIMFTAEKNGDVYAVKLARHIKDDLSWINSQGIQVYPKIENFHHIVKMHITLTYNVTLDDNMIKALVNQEIDKNNPHQMLNFWRLFKDNNYMMSKLYDEDSLFPTVLGSCGPYYATENLNILKTEQSLLQYISSDWQKRLKYALSLMEFVFKMDEMKPEPLRMCKMKISNFGVTGDKRIKYENAEHVYVETKIDKRLSDGSACEDDSDCNFHYCMGKCDAKTLTCNGLQQNNNLQIFCDKILKGGGLFPGLLASAKTPKNLMKMVKNCIDPSKFSNLHVPDRPYAPNTELALRLYNEMKRLHKVEPPKETMAVVGAN</sequence>
<evidence type="ECO:0000256" key="9">
    <source>
        <dbReference type="SAM" id="Phobius"/>
    </source>
</evidence>
<keyword evidence="7 9" id="KW-0472">Membrane</keyword>
<keyword evidence="3 9" id="KW-0812">Transmembrane</keyword>
<feature type="transmembrane region" description="Helical" evidence="9">
    <location>
        <begin position="12"/>
        <end position="33"/>
    </location>
</feature>
<comment type="subcellular location">
    <subcellularLocation>
        <location evidence="1">Endoplasmic reticulum membrane</location>
        <topology evidence="1">Single-pass type II membrane protein</topology>
    </subcellularLocation>
</comment>
<evidence type="ECO:0000256" key="2">
    <source>
        <dbReference type="ARBA" id="ARBA00006338"/>
    </source>
</evidence>
<keyword evidence="6 9" id="KW-1133">Transmembrane helix</keyword>
<keyword evidence="12" id="KW-1185">Reference proteome</keyword>
<keyword evidence="4" id="KW-0256">Endoplasmic reticulum</keyword>
<dbReference type="SMART" id="SM01299">
    <property type="entry name" value="PIP49_N"/>
    <property type="match status" value="1"/>
</dbReference>
<dbReference type="Pfam" id="PF14875">
    <property type="entry name" value="PIP49_N"/>
    <property type="match status" value="1"/>
</dbReference>
<evidence type="ECO:0000256" key="6">
    <source>
        <dbReference type="ARBA" id="ARBA00022989"/>
    </source>
</evidence>
<dbReference type="EnsemblMetazoa" id="SCAU008199-RA">
    <property type="protein sequence ID" value="SCAU008199-PA"/>
    <property type="gene ID" value="SCAU008199"/>
</dbReference>
<feature type="domain" description="FAM69 N-terminal" evidence="10">
    <location>
        <begin position="7"/>
        <end position="154"/>
    </location>
</feature>
<evidence type="ECO:0000256" key="4">
    <source>
        <dbReference type="ARBA" id="ARBA00022824"/>
    </source>
</evidence>
<evidence type="ECO:0000313" key="11">
    <source>
        <dbReference type="EnsemblMetazoa" id="SCAU008199-PA"/>
    </source>
</evidence>
<dbReference type="VEuPathDB" id="VectorBase:SCAU008199"/>
<evidence type="ECO:0000259" key="10">
    <source>
        <dbReference type="SMART" id="SM01299"/>
    </source>
</evidence>
<dbReference type="Proteomes" id="UP000095300">
    <property type="component" value="Unassembled WGS sequence"/>
</dbReference>
<name>A0A1I8PHR2_STOCA</name>
<dbReference type="PANTHER" id="PTHR21093">
    <property type="entry name" value="DIVERGENT PROTEIN KINASE DOMAIN 1C-RELATED"/>
    <property type="match status" value="1"/>
</dbReference>
<dbReference type="PANTHER" id="PTHR21093:SF2">
    <property type="entry name" value="DIVERGENT PROTEIN KINASE DOMAIN 1C"/>
    <property type="match status" value="1"/>
</dbReference>
<proteinExistence type="inferred from homology"/>
<reference evidence="11" key="1">
    <citation type="submission" date="2020-05" db="UniProtKB">
        <authorList>
            <consortium name="EnsemblMetazoa"/>
        </authorList>
    </citation>
    <scope>IDENTIFICATION</scope>
    <source>
        <strain evidence="11">USDA</strain>
    </source>
</reference>